<reference evidence="2" key="1">
    <citation type="submission" date="2020-09" db="EMBL/GenBank/DDBJ databases">
        <title>A novel bacterium of genus Mangrovicoccus, isolated from South China Sea.</title>
        <authorList>
            <person name="Huang H."/>
            <person name="Mo K."/>
            <person name="Hu Y."/>
        </authorList>
    </citation>
    <scope>NUCLEOTIDE SEQUENCE</scope>
    <source>
        <strain evidence="2">HB182678</strain>
    </source>
</reference>
<gene>
    <name evidence="2" type="ORF">ICN82_16545</name>
</gene>
<proteinExistence type="predicted"/>
<comment type="caution">
    <text evidence="2">The sequence shown here is derived from an EMBL/GenBank/DDBJ whole genome shotgun (WGS) entry which is preliminary data.</text>
</comment>
<dbReference type="InterPro" id="IPR003805">
    <property type="entry name" value="CobS"/>
</dbReference>
<feature type="transmembrane region" description="Helical" evidence="1">
    <location>
        <begin position="37"/>
        <end position="57"/>
    </location>
</feature>
<dbReference type="Pfam" id="PF02654">
    <property type="entry name" value="CobS"/>
    <property type="match status" value="1"/>
</dbReference>
<name>A0A8J6YV42_9RHOB</name>
<dbReference type="GO" id="GO:0009236">
    <property type="term" value="P:cobalamin biosynthetic process"/>
    <property type="evidence" value="ECO:0007669"/>
    <property type="project" value="UniProtKB-UniPathway"/>
</dbReference>
<feature type="non-terminal residue" evidence="2">
    <location>
        <position position="1"/>
    </location>
</feature>
<keyword evidence="3" id="KW-1185">Reference proteome</keyword>
<dbReference type="AlphaFoldDB" id="A0A8J6YV42"/>
<keyword evidence="1" id="KW-1133">Transmembrane helix</keyword>
<dbReference type="GO" id="GO:0008818">
    <property type="term" value="F:cobalamin 5'-phosphate synthase activity"/>
    <property type="evidence" value="ECO:0007669"/>
    <property type="project" value="InterPro"/>
</dbReference>
<dbReference type="Proteomes" id="UP000609121">
    <property type="component" value="Unassembled WGS sequence"/>
</dbReference>
<evidence type="ECO:0000256" key="1">
    <source>
        <dbReference type="SAM" id="Phobius"/>
    </source>
</evidence>
<evidence type="ECO:0000313" key="3">
    <source>
        <dbReference type="Proteomes" id="UP000609121"/>
    </source>
</evidence>
<keyword evidence="1" id="KW-0812">Transmembrane</keyword>
<dbReference type="GO" id="GO:0051073">
    <property type="term" value="F:adenosylcobinamide-GDP ribazoletransferase activity"/>
    <property type="evidence" value="ECO:0007669"/>
    <property type="project" value="InterPro"/>
</dbReference>
<protein>
    <submittedName>
        <fullName evidence="2">Adenosylcobinamide-GDP ribazoletransferase</fullName>
    </submittedName>
</protein>
<dbReference type="UniPathway" id="UPA00148">
    <property type="reaction ID" value="UER00238"/>
</dbReference>
<sequence>LQPAGPVLAVAAAAALVVAAGLARLARARLGGQTGDVLGAVQITTEIVLLALSAALLTGAG</sequence>
<accession>A0A8J6YV42</accession>
<evidence type="ECO:0000313" key="2">
    <source>
        <dbReference type="EMBL" id="MBE3639813.1"/>
    </source>
</evidence>
<keyword evidence="1" id="KW-0472">Membrane</keyword>
<dbReference type="RefSeq" id="WP_193184903.1">
    <property type="nucleotide sequence ID" value="NZ_JACVXA010000060.1"/>
</dbReference>
<dbReference type="EMBL" id="JACVXA010000060">
    <property type="protein sequence ID" value="MBE3639813.1"/>
    <property type="molecule type" value="Genomic_DNA"/>
</dbReference>
<feature type="transmembrane region" description="Helical" evidence="1">
    <location>
        <begin position="6"/>
        <end position="25"/>
    </location>
</feature>
<organism evidence="2 3">
    <name type="scientific">Mangrovicoccus algicola</name>
    <dbReference type="NCBI Taxonomy" id="2771008"/>
    <lineage>
        <taxon>Bacteria</taxon>
        <taxon>Pseudomonadati</taxon>
        <taxon>Pseudomonadota</taxon>
        <taxon>Alphaproteobacteria</taxon>
        <taxon>Rhodobacterales</taxon>
        <taxon>Paracoccaceae</taxon>
        <taxon>Mangrovicoccus</taxon>
    </lineage>
</organism>